<dbReference type="InterPro" id="IPR023753">
    <property type="entry name" value="FAD/NAD-binding_dom"/>
</dbReference>
<accession>A0ABY8EH31</accession>
<reference evidence="7 8" key="1">
    <citation type="submission" date="2023-03" db="EMBL/GenBank/DDBJ databases">
        <title>Complete genome sequence of Tepidibacter sp. SWIR-1, isolated from a deep-sea hydrothermal vent.</title>
        <authorList>
            <person name="Li X."/>
        </authorList>
    </citation>
    <scope>NUCLEOTIDE SEQUENCE [LARGE SCALE GENOMIC DNA]</scope>
    <source>
        <strain evidence="7 8">SWIR-1</strain>
    </source>
</reference>
<dbReference type="InterPro" id="IPR016156">
    <property type="entry name" value="FAD/NAD-linked_Rdtase_dimer_sf"/>
</dbReference>
<dbReference type="InterPro" id="IPR001100">
    <property type="entry name" value="Pyr_nuc-diS_OxRdtase"/>
</dbReference>
<dbReference type="PANTHER" id="PTHR43014">
    <property type="entry name" value="MERCURIC REDUCTASE"/>
    <property type="match status" value="1"/>
</dbReference>
<dbReference type="EMBL" id="CP120733">
    <property type="protein sequence ID" value="WFD10812.1"/>
    <property type="molecule type" value="Genomic_DNA"/>
</dbReference>
<evidence type="ECO:0000256" key="1">
    <source>
        <dbReference type="ARBA" id="ARBA00001974"/>
    </source>
</evidence>
<dbReference type="SUPFAM" id="SSF55424">
    <property type="entry name" value="FAD/NAD-linked reductases, dimerisation (C-terminal) domain"/>
    <property type="match status" value="1"/>
</dbReference>
<sequence length="464" mass="51431">MNQYDIVIIGAGAGGLTAAYTAKGFGKKVALIEKNNPGGECTWSGCVPSKALINIAKDIHTAKKYADIKVDTEDVLQKVRKVIQNVYEGETPDILEKDGIDFIKGFAKFVDENTLDVNGNIIKGKKIIISTGSSPFIPPIKGLDKVNFFTNENIFIQKKLPDNIIVLGGGAIGVELSQALNRLGIKVSLVEMMDRVLFREEEELVKLLEEKLVDEGVNLYTSTKAIDVNEVNNKIRLKVERKNKIDILEGDAILLALGRTPNISDLNLGQIKIKFNRKGIEVNEYLETSVKDIYAVGDVVGPYQFSHMANVQGITAVQNALLPINKKIDYSHVAWCTFCEPELARAGLTEKEARDKYKDNIRVYTETYNKLDRAKTKEDSLGIVKIICDKKGKVLGASVLGDRAGEIISEIQTVKTLGINFAKLSKVIHPYPTYSEILVKISKKVYVDNILNNPFIKIINGFRK</sequence>
<evidence type="ECO:0000256" key="2">
    <source>
        <dbReference type="ARBA" id="ARBA00007532"/>
    </source>
</evidence>
<comment type="similarity">
    <text evidence="2">Belongs to the class-I pyridine nucleotide-disulfide oxidoreductase family.</text>
</comment>
<organism evidence="7 8">
    <name type="scientific">Tepidibacter hydrothermalis</name>
    <dbReference type="NCBI Taxonomy" id="3036126"/>
    <lineage>
        <taxon>Bacteria</taxon>
        <taxon>Bacillati</taxon>
        <taxon>Bacillota</taxon>
        <taxon>Clostridia</taxon>
        <taxon>Peptostreptococcales</taxon>
        <taxon>Peptostreptococcaceae</taxon>
        <taxon>Tepidibacter</taxon>
    </lineage>
</organism>
<feature type="domain" description="Pyridine nucleotide-disulphide oxidoreductase dimerisation" evidence="5">
    <location>
        <begin position="333"/>
        <end position="439"/>
    </location>
</feature>
<evidence type="ECO:0000313" key="7">
    <source>
        <dbReference type="EMBL" id="WFD10812.1"/>
    </source>
</evidence>
<dbReference type="InterPro" id="IPR036188">
    <property type="entry name" value="FAD/NAD-bd_sf"/>
</dbReference>
<proteinExistence type="inferred from homology"/>
<dbReference type="Pfam" id="PF07992">
    <property type="entry name" value="Pyr_redox_2"/>
    <property type="match status" value="1"/>
</dbReference>
<dbReference type="RefSeq" id="WP_277732778.1">
    <property type="nucleotide sequence ID" value="NZ_CP120733.1"/>
</dbReference>
<dbReference type="Pfam" id="PF02852">
    <property type="entry name" value="Pyr_redox_dim"/>
    <property type="match status" value="1"/>
</dbReference>
<dbReference type="Gene3D" id="3.30.390.30">
    <property type="match status" value="1"/>
</dbReference>
<dbReference type="Proteomes" id="UP001222800">
    <property type="component" value="Chromosome"/>
</dbReference>
<dbReference type="PRINTS" id="PR00411">
    <property type="entry name" value="PNDRDTASEI"/>
</dbReference>
<keyword evidence="8" id="KW-1185">Reference proteome</keyword>
<evidence type="ECO:0000256" key="3">
    <source>
        <dbReference type="ARBA" id="ARBA00022630"/>
    </source>
</evidence>
<dbReference type="PANTHER" id="PTHR43014:SF4">
    <property type="entry name" value="PYRIDINE NUCLEOTIDE-DISULFIDE OXIDOREDUCTASE RCLA-RELATED"/>
    <property type="match status" value="1"/>
</dbReference>
<feature type="domain" description="FAD/NAD(P)-binding" evidence="6">
    <location>
        <begin position="4"/>
        <end position="312"/>
    </location>
</feature>
<gene>
    <name evidence="7" type="ORF">P4S50_01670</name>
</gene>
<comment type="cofactor">
    <cofactor evidence="1">
        <name>FAD</name>
        <dbReference type="ChEBI" id="CHEBI:57692"/>
    </cofactor>
</comment>
<dbReference type="PRINTS" id="PR00368">
    <property type="entry name" value="FADPNR"/>
</dbReference>
<keyword evidence="3" id="KW-0285">Flavoprotein</keyword>
<protein>
    <submittedName>
        <fullName evidence="7">FAD-dependent oxidoreductase</fullName>
    </submittedName>
</protein>
<name>A0ABY8EH31_9FIRM</name>
<keyword evidence="4" id="KW-0274">FAD</keyword>
<dbReference type="InterPro" id="IPR004099">
    <property type="entry name" value="Pyr_nucl-diS_OxRdtase_dimer"/>
</dbReference>
<evidence type="ECO:0000259" key="5">
    <source>
        <dbReference type="Pfam" id="PF02852"/>
    </source>
</evidence>
<dbReference type="PIRSF" id="PIRSF000350">
    <property type="entry name" value="Mercury_reductase_MerA"/>
    <property type="match status" value="1"/>
</dbReference>
<dbReference type="SUPFAM" id="SSF51905">
    <property type="entry name" value="FAD/NAD(P)-binding domain"/>
    <property type="match status" value="1"/>
</dbReference>
<dbReference type="Gene3D" id="3.50.50.60">
    <property type="entry name" value="FAD/NAD(P)-binding domain"/>
    <property type="match status" value="2"/>
</dbReference>
<evidence type="ECO:0000259" key="6">
    <source>
        <dbReference type="Pfam" id="PF07992"/>
    </source>
</evidence>
<evidence type="ECO:0000256" key="4">
    <source>
        <dbReference type="ARBA" id="ARBA00022827"/>
    </source>
</evidence>
<evidence type="ECO:0000313" key="8">
    <source>
        <dbReference type="Proteomes" id="UP001222800"/>
    </source>
</evidence>